<evidence type="ECO:0000256" key="6">
    <source>
        <dbReference type="ARBA" id="ARBA00022826"/>
    </source>
</evidence>
<feature type="transmembrane region" description="Helical" evidence="14">
    <location>
        <begin position="254"/>
        <end position="273"/>
    </location>
</feature>
<name>A0AAD3MIZ0_LATJO</name>
<feature type="domain" description="RCK N-terminal" evidence="15">
    <location>
        <begin position="327"/>
        <end position="463"/>
    </location>
</feature>
<keyword evidence="10 14" id="KW-0472">Membrane</keyword>
<dbReference type="PROSITE" id="PS51201">
    <property type="entry name" value="RCK_N"/>
    <property type="match status" value="2"/>
</dbReference>
<dbReference type="InterPro" id="IPR003929">
    <property type="entry name" value="K_chnl_BK_asu"/>
</dbReference>
<evidence type="ECO:0000256" key="9">
    <source>
        <dbReference type="ARBA" id="ARBA00023065"/>
    </source>
</evidence>
<keyword evidence="17" id="KW-1185">Reference proteome</keyword>
<evidence type="ECO:0000256" key="10">
    <source>
        <dbReference type="ARBA" id="ARBA00023136"/>
    </source>
</evidence>
<dbReference type="Pfam" id="PF03493">
    <property type="entry name" value="BK_channel_a"/>
    <property type="match status" value="1"/>
</dbReference>
<evidence type="ECO:0000256" key="5">
    <source>
        <dbReference type="ARBA" id="ARBA00022692"/>
    </source>
</evidence>
<dbReference type="InterPro" id="IPR006652">
    <property type="entry name" value="Kelch_1"/>
</dbReference>
<keyword evidence="4" id="KW-0633">Potassium transport</keyword>
<dbReference type="GO" id="GO:0005228">
    <property type="term" value="F:intracellular sodium-activated potassium channel activity"/>
    <property type="evidence" value="ECO:0007669"/>
    <property type="project" value="TreeGrafter"/>
</dbReference>
<gene>
    <name evidence="16" type="ORF">AKAME5_000697200</name>
</gene>
<keyword evidence="3" id="KW-0813">Transport</keyword>
<evidence type="ECO:0000256" key="3">
    <source>
        <dbReference type="ARBA" id="ARBA00022448"/>
    </source>
</evidence>
<feature type="region of interest" description="Disordered" evidence="13">
    <location>
        <begin position="1"/>
        <end position="38"/>
    </location>
</feature>
<feature type="domain" description="RCK N-terminal" evidence="15">
    <location>
        <begin position="748"/>
        <end position="888"/>
    </location>
</feature>
<evidence type="ECO:0000313" key="16">
    <source>
        <dbReference type="EMBL" id="GLD54336.1"/>
    </source>
</evidence>
<reference evidence="16" key="1">
    <citation type="submission" date="2022-08" db="EMBL/GenBank/DDBJ databases">
        <title>Genome sequencing of akame (Lates japonicus).</title>
        <authorList>
            <person name="Hashiguchi Y."/>
            <person name="Takahashi H."/>
        </authorList>
    </citation>
    <scope>NUCLEOTIDE SEQUENCE</scope>
    <source>
        <strain evidence="16">Kochi</strain>
    </source>
</reference>
<dbReference type="InterPro" id="IPR036291">
    <property type="entry name" value="NAD(P)-bd_dom_sf"/>
</dbReference>
<feature type="transmembrane region" description="Helical" evidence="14">
    <location>
        <begin position="285"/>
        <end position="302"/>
    </location>
</feature>
<dbReference type="InterPro" id="IPR003148">
    <property type="entry name" value="RCK_N"/>
</dbReference>
<evidence type="ECO:0000256" key="8">
    <source>
        <dbReference type="ARBA" id="ARBA00022989"/>
    </source>
</evidence>
<dbReference type="Gene3D" id="3.40.50.720">
    <property type="entry name" value="NAD(P)-binding Rossmann-like Domain"/>
    <property type="match status" value="2"/>
</dbReference>
<evidence type="ECO:0000256" key="14">
    <source>
        <dbReference type="SAM" id="Phobius"/>
    </source>
</evidence>
<dbReference type="FunFam" id="1.10.287.70:FF:000168">
    <property type="entry name" value="Potassium sodium-activated channel subfamily T member 2"/>
    <property type="match status" value="1"/>
</dbReference>
<evidence type="ECO:0000256" key="11">
    <source>
        <dbReference type="ARBA" id="ARBA00023303"/>
    </source>
</evidence>
<feature type="transmembrane region" description="Helical" evidence="14">
    <location>
        <begin position="227"/>
        <end position="248"/>
    </location>
</feature>
<comment type="subcellular location">
    <subcellularLocation>
        <location evidence="1">Cell membrane</location>
        <topology evidence="1">Multi-pass membrane protein</topology>
    </subcellularLocation>
</comment>
<sequence>MGVYNEQGAALEEPEPRHMQIKENKGGSPRHRRMSTRLSPRRRFSKLPPKDICNDMMFVVGGWTQDDPSCLVEQFCPEYNEWRTAARMVNNRGNVAVDTLDGKIYTVGGEDNIRCYSSVESSGMIQNEHVDARLMLTMHESRPLQWRATQAIGGTMGNIWEQIFQISFILEMINTVPFIITIFWPPLRNIFVPVFLNCWLAKGALENMINDFHRAIQRTHSAMFNQVFILICTLLCLVFTGACGIQHLERAGKHLSLFDSFYFCIVTFSTVGYGDVTPQIWPSQLLVVILICVALVVLPLQFEELAYLWMESQKLGGNYSRHRAQTEKHVVLCVSSLKIDLLMDFLNEFYAHPRLQDYYVVILCPTEIDIQVRRILQIPLWSQRVIYLQGSALKDQDLMRAKMDDAEACFILSSRNEVDRTAADHQTILRAWAAKDFAPNCPLYVQILKPENKFHVKFADHVVCEEEFKYAMLALNCVCPATSTLVTLLVHTSRGQEGQLSPEQWQKMYGRCSGNEVYHIRLCDSKFFGEYDGKSFTYASFHAHKKYGVCLIGVKREDNKSILLNPGPRHIMAATDTCYYINITKEENSAFIFKQEEKHSKGLPVTGLYDAPSRLPVHSIIASMGTVAIDLQNPDPPEETGKLTLPTENGAGSRRPSIAPVLEIADSSAILPCDLLSDQSEDETNQSDEEGSVGSDFVKGYPPNSPYIGSSPTLCHLLPQKAPFCCLRLDKGCTHNSFEDAKAYGFKNKLIIVSAETAGNGLYNFIVPLRAYYRPRKELNPIVLLLDYPPDNHFLEAICCFPMVYFMAGTIDNLDNLLQCGIIYADNLVVVDKESTMSAEEDYMADAKTIVNVQTMFRLFPSLSIITELTHPSNMRFMQFRAKDCYSLALSKLEKIERDKGSNLAFMFRLPFAAGRVFSISMLDTLLYQSFVKDYMIAIARLLLGLDTTPGSGYLCVMKITEEDLWIRTYGRLFQKLCSSSAEIPIGIYRTESHMFSTSESQVSINEQGEEHRARDSTHRRLRKRQELSELVKNRMKHSGPAHRGYEDVSNHHESDVMNRVNLGYLQELQDISEHPYTEGTRLSGPQADEMNDHQNTLSYVLINPPPDTMLELNDIVYIIRSLGPTGTHARGLTGGQARSTRNQQDFGTEQGTRLI</sequence>
<dbReference type="Proteomes" id="UP001279410">
    <property type="component" value="Unassembled WGS sequence"/>
</dbReference>
<evidence type="ECO:0000259" key="15">
    <source>
        <dbReference type="PROSITE" id="PS51201"/>
    </source>
</evidence>
<dbReference type="FunFam" id="3.40.50.720:FF:000034">
    <property type="entry name" value="Potassium channel subfamily T member 1"/>
    <property type="match status" value="1"/>
</dbReference>
<dbReference type="InterPro" id="IPR013099">
    <property type="entry name" value="K_chnl_dom"/>
</dbReference>
<accession>A0AAD3MIZ0</accession>
<dbReference type="FunFam" id="3.40.50.720:FF:000011">
    <property type="entry name" value="Potassium channel subfamily T member 1"/>
    <property type="match status" value="1"/>
</dbReference>
<dbReference type="GO" id="GO:0005886">
    <property type="term" value="C:plasma membrane"/>
    <property type="evidence" value="ECO:0007669"/>
    <property type="project" value="UniProtKB-SubCell"/>
</dbReference>
<dbReference type="PANTHER" id="PTHR10027:SF14">
    <property type="entry name" value="POTASSIUM CHANNEL SUBFAMILY T MEMBER 1"/>
    <property type="match status" value="1"/>
</dbReference>
<dbReference type="InterPro" id="IPR015915">
    <property type="entry name" value="Kelch-typ_b-propeller"/>
</dbReference>
<protein>
    <submittedName>
        <fullName evidence="16">Potassium channel subfamily T member 1-like isoform X3</fullName>
    </submittedName>
</protein>
<evidence type="ECO:0000256" key="4">
    <source>
        <dbReference type="ARBA" id="ARBA00022538"/>
    </source>
</evidence>
<evidence type="ECO:0000256" key="13">
    <source>
        <dbReference type="SAM" id="MobiDB-lite"/>
    </source>
</evidence>
<keyword evidence="9" id="KW-0406">Ion transport</keyword>
<evidence type="ECO:0000256" key="1">
    <source>
        <dbReference type="ARBA" id="ARBA00004651"/>
    </source>
</evidence>
<keyword evidence="2" id="KW-0880">Kelch repeat</keyword>
<dbReference type="SMART" id="SM00612">
    <property type="entry name" value="Kelch"/>
    <property type="match status" value="1"/>
</dbReference>
<dbReference type="Pfam" id="PF22614">
    <property type="entry name" value="Slo-like_RCK"/>
    <property type="match status" value="2"/>
</dbReference>
<feature type="compositionally biased region" description="Basic residues" evidence="13">
    <location>
        <begin position="28"/>
        <end position="38"/>
    </location>
</feature>
<feature type="transmembrane region" description="Helical" evidence="14">
    <location>
        <begin position="190"/>
        <end position="206"/>
    </location>
</feature>
<comment type="caution">
    <text evidence="16">The sequence shown here is derived from an EMBL/GenBank/DDBJ whole genome shotgun (WGS) entry which is preliminary data.</text>
</comment>
<dbReference type="EMBL" id="BRZM01000019">
    <property type="protein sequence ID" value="GLD54336.1"/>
    <property type="molecule type" value="Genomic_DNA"/>
</dbReference>
<dbReference type="Gene3D" id="2.120.10.80">
    <property type="entry name" value="Kelch-type beta propeller"/>
    <property type="match status" value="1"/>
</dbReference>
<feature type="compositionally biased region" description="Polar residues" evidence="13">
    <location>
        <begin position="1137"/>
        <end position="1156"/>
    </location>
</feature>
<dbReference type="Pfam" id="PF07885">
    <property type="entry name" value="Ion_trans_2"/>
    <property type="match status" value="1"/>
</dbReference>
<dbReference type="SUPFAM" id="SSF81324">
    <property type="entry name" value="Voltage-gated potassium channels"/>
    <property type="match status" value="1"/>
</dbReference>
<evidence type="ECO:0000313" key="17">
    <source>
        <dbReference type="Proteomes" id="UP001279410"/>
    </source>
</evidence>
<evidence type="ECO:0000256" key="2">
    <source>
        <dbReference type="ARBA" id="ARBA00022441"/>
    </source>
</evidence>
<keyword evidence="7" id="KW-0630">Potassium</keyword>
<dbReference type="PANTHER" id="PTHR10027">
    <property type="entry name" value="CALCIUM-ACTIVATED POTASSIUM CHANNEL ALPHA CHAIN"/>
    <property type="match status" value="1"/>
</dbReference>
<keyword evidence="5 14" id="KW-0812">Transmembrane</keyword>
<evidence type="ECO:0000256" key="7">
    <source>
        <dbReference type="ARBA" id="ARBA00022958"/>
    </source>
</evidence>
<dbReference type="AlphaFoldDB" id="A0AAD3MIZ0"/>
<keyword evidence="6" id="KW-0631">Potassium channel</keyword>
<feature type="region of interest" description="Disordered" evidence="13">
    <location>
        <begin position="1127"/>
        <end position="1156"/>
    </location>
</feature>
<feature type="region of interest" description="Disordered" evidence="13">
    <location>
        <begin position="630"/>
        <end position="655"/>
    </location>
</feature>
<keyword evidence="8 14" id="KW-1133">Transmembrane helix</keyword>
<evidence type="ECO:0000256" key="12">
    <source>
        <dbReference type="ARBA" id="ARBA00034430"/>
    </source>
</evidence>
<organism evidence="16 17">
    <name type="scientific">Lates japonicus</name>
    <name type="common">Japanese lates</name>
    <dbReference type="NCBI Taxonomy" id="270547"/>
    <lineage>
        <taxon>Eukaryota</taxon>
        <taxon>Metazoa</taxon>
        <taxon>Chordata</taxon>
        <taxon>Craniata</taxon>
        <taxon>Vertebrata</taxon>
        <taxon>Euteleostomi</taxon>
        <taxon>Actinopterygii</taxon>
        <taxon>Neopterygii</taxon>
        <taxon>Teleostei</taxon>
        <taxon>Neoteleostei</taxon>
        <taxon>Acanthomorphata</taxon>
        <taxon>Carangaria</taxon>
        <taxon>Carangaria incertae sedis</taxon>
        <taxon>Centropomidae</taxon>
        <taxon>Lates</taxon>
    </lineage>
</organism>
<dbReference type="InterPro" id="IPR047871">
    <property type="entry name" value="K_chnl_Slo-like"/>
</dbReference>
<dbReference type="Gene3D" id="1.10.287.70">
    <property type="match status" value="1"/>
</dbReference>
<dbReference type="GO" id="GO:0015271">
    <property type="term" value="F:outward rectifier potassium channel activity"/>
    <property type="evidence" value="ECO:0007669"/>
    <property type="project" value="TreeGrafter"/>
</dbReference>
<dbReference type="SUPFAM" id="SSF117281">
    <property type="entry name" value="Kelch motif"/>
    <property type="match status" value="1"/>
</dbReference>
<feature type="compositionally biased region" description="Basic and acidic residues" evidence="13">
    <location>
        <begin position="14"/>
        <end position="25"/>
    </location>
</feature>
<dbReference type="SUPFAM" id="SSF51735">
    <property type="entry name" value="NAD(P)-binding Rossmann-fold domains"/>
    <property type="match status" value="1"/>
</dbReference>
<comment type="catalytic activity">
    <reaction evidence="12">
        <text>K(+)(in) = K(+)(out)</text>
        <dbReference type="Rhea" id="RHEA:29463"/>
        <dbReference type="ChEBI" id="CHEBI:29103"/>
    </reaction>
</comment>
<proteinExistence type="predicted"/>
<keyword evidence="11 16" id="KW-0407">Ion channel</keyword>